<dbReference type="RefSeq" id="XP_031026695.1">
    <property type="nucleotide sequence ID" value="XM_031167378.1"/>
</dbReference>
<dbReference type="AlphaFoldDB" id="A0A507C9V3"/>
<dbReference type="PRINTS" id="PR00753">
    <property type="entry name" value="ACCSYNTHASE"/>
</dbReference>
<dbReference type="Pfam" id="PF00155">
    <property type="entry name" value="Aminotran_1_2"/>
    <property type="match status" value="1"/>
</dbReference>
<evidence type="ECO:0000313" key="8">
    <source>
        <dbReference type="Proteomes" id="UP000319731"/>
    </source>
</evidence>
<protein>
    <recommendedName>
        <fullName evidence="6">Aminotransferase class I/classII large domain-containing protein</fullName>
    </recommendedName>
</protein>
<dbReference type="EMBL" id="QEAO01000005">
    <property type="protein sequence ID" value="TPX36382.1"/>
    <property type="molecule type" value="Genomic_DNA"/>
</dbReference>
<dbReference type="InterPro" id="IPR004839">
    <property type="entry name" value="Aminotransferase_I/II_large"/>
</dbReference>
<feature type="domain" description="Aminotransferase class I/classII large" evidence="6">
    <location>
        <begin position="62"/>
        <end position="373"/>
    </location>
</feature>
<comment type="similarity">
    <text evidence="2">Belongs to the class-I pyridoxal-phosphate-dependent aminotransferase family.</text>
</comment>
<evidence type="ECO:0000313" key="7">
    <source>
        <dbReference type="EMBL" id="TPX36382.1"/>
    </source>
</evidence>
<dbReference type="Proteomes" id="UP000319731">
    <property type="component" value="Unassembled WGS sequence"/>
</dbReference>
<name>A0A507C9V3_9FUNG</name>
<reference evidence="7 8" key="1">
    <citation type="journal article" date="2019" name="Sci. Rep.">
        <title>Comparative genomics of chytrid fungi reveal insights into the obligate biotrophic and pathogenic lifestyle of Synchytrium endobioticum.</title>
        <authorList>
            <person name="van de Vossenberg B.T.L.H."/>
            <person name="Warris S."/>
            <person name="Nguyen H.D.T."/>
            <person name="van Gent-Pelzer M.P.E."/>
            <person name="Joly D.L."/>
            <person name="van de Geest H.C."/>
            <person name="Bonants P.J.M."/>
            <person name="Smith D.S."/>
            <person name="Levesque C.A."/>
            <person name="van der Lee T.A.J."/>
        </authorList>
    </citation>
    <scope>NUCLEOTIDE SEQUENCE [LARGE SCALE GENOMIC DNA]</scope>
    <source>
        <strain evidence="7 8">JEL517</strain>
    </source>
</reference>
<dbReference type="InterPro" id="IPR051326">
    <property type="entry name" value="Kynurenine-oxoglutarate_AT"/>
</dbReference>
<dbReference type="Gene3D" id="3.90.1150.10">
    <property type="entry name" value="Aspartate Aminotransferase, domain 1"/>
    <property type="match status" value="1"/>
</dbReference>
<keyword evidence="4" id="KW-0808">Transferase</keyword>
<dbReference type="GO" id="GO:0016212">
    <property type="term" value="F:kynurenine-oxoglutarate transaminase activity"/>
    <property type="evidence" value="ECO:0007669"/>
    <property type="project" value="TreeGrafter"/>
</dbReference>
<dbReference type="GeneID" id="42002675"/>
<dbReference type="SUPFAM" id="SSF53383">
    <property type="entry name" value="PLP-dependent transferases"/>
    <property type="match status" value="1"/>
</dbReference>
<dbReference type="InterPro" id="IPR015421">
    <property type="entry name" value="PyrdxlP-dep_Trfase_major"/>
</dbReference>
<organism evidence="7 8">
    <name type="scientific">Synchytrium microbalum</name>
    <dbReference type="NCBI Taxonomy" id="1806994"/>
    <lineage>
        <taxon>Eukaryota</taxon>
        <taxon>Fungi</taxon>
        <taxon>Fungi incertae sedis</taxon>
        <taxon>Chytridiomycota</taxon>
        <taxon>Chytridiomycota incertae sedis</taxon>
        <taxon>Chytridiomycetes</taxon>
        <taxon>Synchytriales</taxon>
        <taxon>Synchytriaceae</taxon>
        <taxon>Synchytrium</taxon>
    </lineage>
</organism>
<evidence type="ECO:0000256" key="5">
    <source>
        <dbReference type="ARBA" id="ARBA00022898"/>
    </source>
</evidence>
<evidence type="ECO:0000256" key="1">
    <source>
        <dbReference type="ARBA" id="ARBA00001933"/>
    </source>
</evidence>
<keyword evidence="5" id="KW-0663">Pyridoxal phosphate</keyword>
<dbReference type="InterPro" id="IPR015424">
    <property type="entry name" value="PyrdxlP-dep_Trfase"/>
</dbReference>
<dbReference type="PANTHER" id="PTHR43807:SF20">
    <property type="entry name" value="FI04487P"/>
    <property type="match status" value="1"/>
</dbReference>
<gene>
    <name evidence="7" type="ORF">SmJEL517_g01450</name>
</gene>
<evidence type="ECO:0000259" key="6">
    <source>
        <dbReference type="Pfam" id="PF00155"/>
    </source>
</evidence>
<dbReference type="GO" id="GO:0005739">
    <property type="term" value="C:mitochondrion"/>
    <property type="evidence" value="ECO:0007669"/>
    <property type="project" value="TreeGrafter"/>
</dbReference>
<dbReference type="CDD" id="cd00609">
    <property type="entry name" value="AAT_like"/>
    <property type="match status" value="1"/>
</dbReference>
<dbReference type="STRING" id="1806994.A0A507C9V3"/>
<dbReference type="OrthoDB" id="7042322at2759"/>
<comment type="caution">
    <text evidence="7">The sequence shown here is derived from an EMBL/GenBank/DDBJ whole genome shotgun (WGS) entry which is preliminary data.</text>
</comment>
<dbReference type="FunFam" id="3.40.640.10:FF:000024">
    <property type="entry name" value="Kynurenine--oxoglutarate transaminase 3"/>
    <property type="match status" value="1"/>
</dbReference>
<dbReference type="GO" id="GO:0030170">
    <property type="term" value="F:pyridoxal phosphate binding"/>
    <property type="evidence" value="ECO:0007669"/>
    <property type="project" value="InterPro"/>
</dbReference>
<proteinExistence type="inferred from homology"/>
<dbReference type="InterPro" id="IPR015422">
    <property type="entry name" value="PyrdxlP-dep_Trfase_small"/>
</dbReference>
<dbReference type="PANTHER" id="PTHR43807">
    <property type="entry name" value="FI04487P"/>
    <property type="match status" value="1"/>
</dbReference>
<evidence type="ECO:0000256" key="4">
    <source>
        <dbReference type="ARBA" id="ARBA00022679"/>
    </source>
</evidence>
<keyword evidence="8" id="KW-1185">Reference proteome</keyword>
<accession>A0A507C9V3</accession>
<keyword evidence="3" id="KW-0032">Aminotransferase</keyword>
<evidence type="ECO:0000256" key="3">
    <source>
        <dbReference type="ARBA" id="ARBA00022576"/>
    </source>
</evidence>
<evidence type="ECO:0000256" key="2">
    <source>
        <dbReference type="ARBA" id="ARBA00007441"/>
    </source>
</evidence>
<sequence>MLFRPRNALTISASLKNVLSPSRLQSRNAMAISQKSSAKILALDAGGTVFAEYTGLAVKHNAINLGQGFPTLPVPEFIRNAAHTAVSSINPLHQYARSEGHTRLVHSLAKYYEPKLGRKLDPMTNIITTVGATEAIYSTIQAFVNPGDEVILMQPYYDSYPASVTMAGGKPVVVSLKPPTDRPALTSDDFKLDLKEVEAAITPRTKAIMVNNPNNPIGKVFTRQELLGILDIATRHDILVFADEVYESLVYTDSVSPMIKFATLPGAWERTITFGSVGKTLGLTGWKIGWVLGPQELVRSVWMVHQFVPYAIVTPLQEATAQALDEASTNNYFKDNLKLYEKLRDKLVHTLKSVGLTPIVPHGGYFILADTTSIPDPAQLPQSKIQSSPTLQLAAADHRGRDYRVTAIPPSAFYVPGSPQQQHVAGNMARFAFCKLEDHLESGGKNLEKYFSSKI</sequence>
<comment type="cofactor">
    <cofactor evidence="1">
        <name>pyridoxal 5'-phosphate</name>
        <dbReference type="ChEBI" id="CHEBI:597326"/>
    </cofactor>
</comment>
<dbReference type="Gene3D" id="3.40.640.10">
    <property type="entry name" value="Type I PLP-dependent aspartate aminotransferase-like (Major domain)"/>
    <property type="match status" value="1"/>
</dbReference>